<evidence type="ECO:0000313" key="3">
    <source>
        <dbReference type="RefSeq" id="XP_024890316.1"/>
    </source>
</evidence>
<gene>
    <name evidence="3" type="primary">LOC112466454</name>
</gene>
<feature type="region of interest" description="Disordered" evidence="1">
    <location>
        <begin position="1"/>
        <end position="45"/>
    </location>
</feature>
<dbReference type="RefSeq" id="XP_024890316.1">
    <property type="nucleotide sequence ID" value="XM_025034548.1"/>
</dbReference>
<dbReference type="Proteomes" id="UP000504618">
    <property type="component" value="Unplaced"/>
</dbReference>
<keyword evidence="2" id="KW-1185">Reference proteome</keyword>
<protein>
    <submittedName>
        <fullName evidence="3">Uncharacterized protein LOC112466454</fullName>
    </submittedName>
</protein>
<feature type="non-terminal residue" evidence="3">
    <location>
        <position position="188"/>
    </location>
</feature>
<reference evidence="3" key="1">
    <citation type="submission" date="2025-08" db="UniProtKB">
        <authorList>
            <consortium name="RefSeq"/>
        </authorList>
    </citation>
    <scope>IDENTIFICATION</scope>
    <source>
        <tissue evidence="3">Whole body</tissue>
    </source>
</reference>
<evidence type="ECO:0000313" key="2">
    <source>
        <dbReference type="Proteomes" id="UP000504618"/>
    </source>
</evidence>
<dbReference type="GeneID" id="112466454"/>
<dbReference type="AlphaFoldDB" id="A0A6J1RBN9"/>
<feature type="compositionally biased region" description="Basic and acidic residues" evidence="1">
    <location>
        <begin position="11"/>
        <end position="39"/>
    </location>
</feature>
<organism evidence="2 3">
    <name type="scientific">Temnothorax curvispinosus</name>
    <dbReference type="NCBI Taxonomy" id="300111"/>
    <lineage>
        <taxon>Eukaryota</taxon>
        <taxon>Metazoa</taxon>
        <taxon>Ecdysozoa</taxon>
        <taxon>Arthropoda</taxon>
        <taxon>Hexapoda</taxon>
        <taxon>Insecta</taxon>
        <taxon>Pterygota</taxon>
        <taxon>Neoptera</taxon>
        <taxon>Endopterygota</taxon>
        <taxon>Hymenoptera</taxon>
        <taxon>Apocrita</taxon>
        <taxon>Aculeata</taxon>
        <taxon>Formicoidea</taxon>
        <taxon>Formicidae</taxon>
        <taxon>Myrmicinae</taxon>
        <taxon>Temnothorax</taxon>
    </lineage>
</organism>
<name>A0A6J1RBN9_9HYME</name>
<sequence>MMYSAKTKSNSRNEVEISKSKNDYRDKHPRDETQRDNRRIAPSRSFYKQFNLREEEINQNRRGLALGACRSGATVESDSKDASSDEGRKGMMFSAGISNARDIVEGILLLLQSDPQGFRGRKQELSKRVMDYDIVVLTETKCSERSQVYFPGFRTLNSDNLLGSGGVSISIRLHMDFDVVPIVAPPIG</sequence>
<evidence type="ECO:0000256" key="1">
    <source>
        <dbReference type="SAM" id="MobiDB-lite"/>
    </source>
</evidence>
<accession>A0A6J1RBN9</accession>
<proteinExistence type="predicted"/>
<feature type="compositionally biased region" description="Polar residues" evidence="1">
    <location>
        <begin position="1"/>
        <end position="10"/>
    </location>
</feature>